<comment type="caution">
    <text evidence="1">The sequence shown here is derived from an EMBL/GenBank/DDBJ whole genome shotgun (WGS) entry which is preliminary data.</text>
</comment>
<dbReference type="OrthoDB" id="786614at2759"/>
<reference evidence="1 2" key="1">
    <citation type="submission" date="2019-11" db="EMBL/GenBank/DDBJ databases">
        <title>Whole genome sequence of Oryza granulata.</title>
        <authorList>
            <person name="Li W."/>
        </authorList>
    </citation>
    <scope>NUCLEOTIDE SEQUENCE [LARGE SCALE GENOMIC DNA]</scope>
    <source>
        <strain evidence="2">cv. Menghai</strain>
        <tissue evidence="1">Leaf</tissue>
    </source>
</reference>
<dbReference type="EMBL" id="SPHZ02000004">
    <property type="protein sequence ID" value="KAF0921321.1"/>
    <property type="molecule type" value="Genomic_DNA"/>
</dbReference>
<dbReference type="Proteomes" id="UP000479710">
    <property type="component" value="Unassembled WGS sequence"/>
</dbReference>
<gene>
    <name evidence="1" type="ORF">E2562_003122</name>
</gene>
<name>A0A6G1E9H9_9ORYZ</name>
<protein>
    <submittedName>
        <fullName evidence="1">Uncharacterized protein</fullName>
    </submittedName>
</protein>
<evidence type="ECO:0000313" key="2">
    <source>
        <dbReference type="Proteomes" id="UP000479710"/>
    </source>
</evidence>
<keyword evidence="2" id="KW-1185">Reference proteome</keyword>
<evidence type="ECO:0000313" key="1">
    <source>
        <dbReference type="EMBL" id="KAF0921321.1"/>
    </source>
</evidence>
<dbReference type="AlphaFoldDB" id="A0A6G1E9H9"/>
<sequence>MFEFLRTKLPIIKGLGTPLDAEDWMHRQRHFLKGLNFGLKVGLVAHDFSNFQSLVNKTLLIEEERMKLGEDRKHKMNQNAGGPSQRQHLVLLLQLSQCKVQEVKQLYGAVTTAKTQVILPTTVLIPRTLLQ</sequence>
<proteinExistence type="predicted"/>
<accession>A0A6G1E9H9</accession>
<organism evidence="1 2">
    <name type="scientific">Oryza meyeriana var. granulata</name>
    <dbReference type="NCBI Taxonomy" id="110450"/>
    <lineage>
        <taxon>Eukaryota</taxon>
        <taxon>Viridiplantae</taxon>
        <taxon>Streptophyta</taxon>
        <taxon>Embryophyta</taxon>
        <taxon>Tracheophyta</taxon>
        <taxon>Spermatophyta</taxon>
        <taxon>Magnoliopsida</taxon>
        <taxon>Liliopsida</taxon>
        <taxon>Poales</taxon>
        <taxon>Poaceae</taxon>
        <taxon>BOP clade</taxon>
        <taxon>Oryzoideae</taxon>
        <taxon>Oryzeae</taxon>
        <taxon>Oryzinae</taxon>
        <taxon>Oryza</taxon>
        <taxon>Oryza meyeriana</taxon>
    </lineage>
</organism>